<dbReference type="SUPFAM" id="SSF55021">
    <property type="entry name" value="ACT-like"/>
    <property type="match status" value="2"/>
</dbReference>
<evidence type="ECO:0000256" key="2">
    <source>
        <dbReference type="ARBA" id="ARBA00022679"/>
    </source>
</evidence>
<evidence type="ECO:0000313" key="9">
    <source>
        <dbReference type="EMBL" id="OAQ27633.1"/>
    </source>
</evidence>
<evidence type="ECO:0000313" key="10">
    <source>
        <dbReference type="Proteomes" id="UP000078512"/>
    </source>
</evidence>
<dbReference type="Pfam" id="PF00696">
    <property type="entry name" value="AA_kinase"/>
    <property type="match status" value="1"/>
</dbReference>
<protein>
    <recommendedName>
        <fullName evidence="7">Aspartokinase</fullName>
        <ecNumber evidence="7">2.7.2.4</ecNumber>
    </recommendedName>
</protein>
<dbReference type="GO" id="GO:0009090">
    <property type="term" value="P:homoserine biosynthetic process"/>
    <property type="evidence" value="ECO:0007669"/>
    <property type="project" value="TreeGrafter"/>
</dbReference>
<evidence type="ECO:0000259" key="8">
    <source>
        <dbReference type="PROSITE" id="PS51671"/>
    </source>
</evidence>
<evidence type="ECO:0000256" key="3">
    <source>
        <dbReference type="ARBA" id="ARBA00022741"/>
    </source>
</evidence>
<evidence type="ECO:0000256" key="1">
    <source>
        <dbReference type="ARBA" id="ARBA00010122"/>
    </source>
</evidence>
<dbReference type="STRING" id="1314771.A0A197JRP9"/>
<dbReference type="Proteomes" id="UP000078512">
    <property type="component" value="Unassembled WGS sequence"/>
</dbReference>
<dbReference type="PROSITE" id="PS51671">
    <property type="entry name" value="ACT"/>
    <property type="match status" value="1"/>
</dbReference>
<keyword evidence="2 7" id="KW-0808">Transferase</keyword>
<comment type="similarity">
    <text evidence="1 7">Belongs to the aspartokinase family.</text>
</comment>
<dbReference type="PROSITE" id="PS00324">
    <property type="entry name" value="ASPARTOKINASE"/>
    <property type="match status" value="1"/>
</dbReference>
<keyword evidence="5" id="KW-0067">ATP-binding</keyword>
<gene>
    <name evidence="9" type="ORF">K457DRAFT_146121</name>
</gene>
<organism evidence="9 10">
    <name type="scientific">Linnemannia elongata AG-77</name>
    <dbReference type="NCBI Taxonomy" id="1314771"/>
    <lineage>
        <taxon>Eukaryota</taxon>
        <taxon>Fungi</taxon>
        <taxon>Fungi incertae sedis</taxon>
        <taxon>Mucoromycota</taxon>
        <taxon>Mortierellomycotina</taxon>
        <taxon>Mortierellomycetes</taxon>
        <taxon>Mortierellales</taxon>
        <taxon>Mortierellaceae</taxon>
        <taxon>Linnemannia</taxon>
    </lineage>
</organism>
<reference evidence="9 10" key="1">
    <citation type="submission" date="2016-05" db="EMBL/GenBank/DDBJ databases">
        <title>Genome sequencing reveals origins of a unique bacterial endosymbiosis in the earliest lineages of terrestrial Fungi.</title>
        <authorList>
            <consortium name="DOE Joint Genome Institute"/>
            <person name="Uehling J."/>
            <person name="Gryganskyi A."/>
            <person name="Hameed K."/>
            <person name="Tschaplinski T."/>
            <person name="Misztal P."/>
            <person name="Wu S."/>
            <person name="Desiro A."/>
            <person name="Vande Pol N."/>
            <person name="Du Z.-Y."/>
            <person name="Zienkiewicz A."/>
            <person name="Zienkiewicz K."/>
            <person name="Morin E."/>
            <person name="Tisserant E."/>
            <person name="Splivallo R."/>
            <person name="Hainaut M."/>
            <person name="Henrissat B."/>
            <person name="Ohm R."/>
            <person name="Kuo A."/>
            <person name="Yan J."/>
            <person name="Lipzen A."/>
            <person name="Nolan M."/>
            <person name="Labutti K."/>
            <person name="Barry K."/>
            <person name="Goldstein A."/>
            <person name="Labbe J."/>
            <person name="Schadt C."/>
            <person name="Tuskan G."/>
            <person name="Grigoriev I."/>
            <person name="Martin F."/>
            <person name="Vilgalys R."/>
            <person name="Bonito G."/>
        </authorList>
    </citation>
    <scope>NUCLEOTIDE SEQUENCE [LARGE SCALE GENOMIC DNA]</scope>
    <source>
        <strain evidence="9 10">AG-77</strain>
    </source>
</reference>
<sequence>MAPPRTSLLDPCSVPPYNPSRPWIVQKFGGTSISKFIRSITSTIIPNHLVTNRIAVVCSARSSETKSLGKTNRLLKAAASALVPGSTEFIKTVQDIRLDHLNAVQDNISNATILRRVQNQINHDCNQLHIFLKAIQTIEEMSVKSKDAIMAVGERLSCRIVAGILEDHQIETQFVNLEAVIEAAFEPTALDQNFYDYLPRVFASALSDCGHRLPVVTGFFGPVPGGLLKSIGRGYTDLAAALLAVGLGAEELQIWKEVDGIFTADPRKVQGARLLDTITPEEASELTYYGSEVVHPFTMEQVIRAHIPIRIKNVMKPNGSGTIIFPSQNRMGCLTAKSTPWTWREPLMDNGSHCAEWTRRCPTAVTVKDNIWVLMVQSNQRSLSHGLLADVFGMLDRHGIVVDLISASEIGVSIAMEGRVVEEREMGLVLSGLGSLGKVEVRKGRSIVSVVGRAMKSLQGVSGRIFSTVGRAGVNVEMISQGVSETNISCVVAEGDALNALCALHREFFFSDETSEL</sequence>
<evidence type="ECO:0000256" key="6">
    <source>
        <dbReference type="ARBA" id="ARBA00047872"/>
    </source>
</evidence>
<dbReference type="Pfam" id="PF22468">
    <property type="entry name" value="ACT_9"/>
    <property type="match status" value="1"/>
</dbReference>
<name>A0A197JRP9_9FUNG</name>
<dbReference type="InterPro" id="IPR018042">
    <property type="entry name" value="Aspartate_kinase_CS"/>
</dbReference>
<dbReference type="EC" id="2.7.2.4" evidence="7"/>
<dbReference type="FunFam" id="3.40.1160.10:FF:000023">
    <property type="entry name" value="Probable aspartokinase"/>
    <property type="match status" value="1"/>
</dbReference>
<dbReference type="GO" id="GO:0005524">
    <property type="term" value="F:ATP binding"/>
    <property type="evidence" value="ECO:0007669"/>
    <property type="project" value="UniProtKB-KW"/>
</dbReference>
<dbReference type="GO" id="GO:0009089">
    <property type="term" value="P:lysine biosynthetic process via diaminopimelate"/>
    <property type="evidence" value="ECO:0007669"/>
    <property type="project" value="InterPro"/>
</dbReference>
<proteinExistence type="inferred from homology"/>
<dbReference type="NCBIfam" id="TIGR00657">
    <property type="entry name" value="asp_kinases"/>
    <property type="match status" value="1"/>
</dbReference>
<comment type="catalytic activity">
    <reaction evidence="6 7">
        <text>L-aspartate + ATP = 4-phospho-L-aspartate + ADP</text>
        <dbReference type="Rhea" id="RHEA:23776"/>
        <dbReference type="ChEBI" id="CHEBI:29991"/>
        <dbReference type="ChEBI" id="CHEBI:30616"/>
        <dbReference type="ChEBI" id="CHEBI:57535"/>
        <dbReference type="ChEBI" id="CHEBI:456216"/>
        <dbReference type="EC" id="2.7.2.4"/>
    </reaction>
</comment>
<dbReference type="InterPro" id="IPR001048">
    <property type="entry name" value="Asp/Glu/Uridylate_kinase"/>
</dbReference>
<dbReference type="SUPFAM" id="SSF53633">
    <property type="entry name" value="Carbamate kinase-like"/>
    <property type="match status" value="1"/>
</dbReference>
<keyword evidence="3" id="KW-0547">Nucleotide-binding</keyword>
<keyword evidence="10" id="KW-1185">Reference proteome</keyword>
<dbReference type="PIRSF" id="PIRSF000726">
    <property type="entry name" value="Asp_kin"/>
    <property type="match status" value="1"/>
</dbReference>
<dbReference type="GO" id="GO:0004072">
    <property type="term" value="F:aspartate kinase activity"/>
    <property type="evidence" value="ECO:0007669"/>
    <property type="project" value="UniProtKB-EC"/>
</dbReference>
<dbReference type="GO" id="GO:0005829">
    <property type="term" value="C:cytosol"/>
    <property type="evidence" value="ECO:0007669"/>
    <property type="project" value="TreeGrafter"/>
</dbReference>
<dbReference type="InterPro" id="IPR002912">
    <property type="entry name" value="ACT_dom"/>
</dbReference>
<dbReference type="CDD" id="cd04892">
    <property type="entry name" value="ACT_AK-like_2"/>
    <property type="match status" value="1"/>
</dbReference>
<dbReference type="EMBL" id="KV442055">
    <property type="protein sequence ID" value="OAQ27633.1"/>
    <property type="molecule type" value="Genomic_DNA"/>
</dbReference>
<dbReference type="InterPro" id="IPR045865">
    <property type="entry name" value="ACT-like_dom_sf"/>
</dbReference>
<dbReference type="InterPro" id="IPR054352">
    <property type="entry name" value="ACT_Aspartokinase"/>
</dbReference>
<dbReference type="PANTHER" id="PTHR21499">
    <property type="entry name" value="ASPARTATE KINASE"/>
    <property type="match status" value="1"/>
</dbReference>
<evidence type="ECO:0000256" key="4">
    <source>
        <dbReference type="ARBA" id="ARBA00022777"/>
    </source>
</evidence>
<keyword evidence="4 7" id="KW-0418">Kinase</keyword>
<dbReference type="AlphaFoldDB" id="A0A197JRP9"/>
<dbReference type="Gene3D" id="3.40.1160.10">
    <property type="entry name" value="Acetylglutamate kinase-like"/>
    <property type="match status" value="1"/>
</dbReference>
<dbReference type="InterPro" id="IPR036393">
    <property type="entry name" value="AceGlu_kinase-like_sf"/>
</dbReference>
<evidence type="ECO:0000256" key="5">
    <source>
        <dbReference type="ARBA" id="ARBA00022840"/>
    </source>
</evidence>
<dbReference type="InterPro" id="IPR005260">
    <property type="entry name" value="Asp_kin_monofn"/>
</dbReference>
<dbReference type="OrthoDB" id="4323675at2759"/>
<dbReference type="PANTHER" id="PTHR21499:SF59">
    <property type="entry name" value="ASPARTOKINASE"/>
    <property type="match status" value="1"/>
</dbReference>
<dbReference type="InterPro" id="IPR001341">
    <property type="entry name" value="Asp_kinase"/>
</dbReference>
<feature type="domain" description="ACT" evidence="8">
    <location>
        <begin position="450"/>
        <end position="517"/>
    </location>
</feature>
<accession>A0A197JRP9</accession>
<dbReference type="Gene3D" id="3.30.70.260">
    <property type="match status" value="2"/>
</dbReference>
<evidence type="ECO:0000256" key="7">
    <source>
        <dbReference type="RuleBase" id="RU003448"/>
    </source>
</evidence>